<keyword evidence="6" id="KW-0256">Endoplasmic reticulum</keyword>
<sequence>MGICLKLLGLGAVLSAIGIGVFWHKLNEAPDVPDIPLGYWGPGSPKPDNTAVVPFTINISEADVADFVARLDNTRFPVEPLEGIGFQYGFNSNYLKKLIQFWQKEYKWSEQQKFLNKYPQFKTQIAGLNIHFIHVKPDAAKAKGKQVVPLLLIHGWPGSVREFYEAIELLKADSGVPNVVYEIVVPSLPGYGWSDPPRRPGHGPAHMANVFTELMIRLGHEKFIVQGGDWGSLIGAMIAALHPENTIAYHSNMCTGLGKMGQLHMLIGHIFPSLIVDEHMVTRYPGEFFNLLEESGYFHIQATKPDTVGVGLTDSPAGLAAYILEKFSTWTNRSWRNLKDGGLENWDKKRLLDNIMIYWFSKSITTSMRLYSEAFSTKYRNYHLDDLPITVPTGCARYDQEIMFVPTVSIKSRFKDLIHLTDQPKGGHFAAFEVTKPFTDDLKSFIKTLLARKKPKEE</sequence>
<comment type="similarity">
    <text evidence="3 6">Belongs to the peptidase S33 family.</text>
</comment>
<organism evidence="8 9">
    <name type="scientific">Nesidiocoris tenuis</name>
    <dbReference type="NCBI Taxonomy" id="355587"/>
    <lineage>
        <taxon>Eukaryota</taxon>
        <taxon>Metazoa</taxon>
        <taxon>Ecdysozoa</taxon>
        <taxon>Arthropoda</taxon>
        <taxon>Hexapoda</taxon>
        <taxon>Insecta</taxon>
        <taxon>Pterygota</taxon>
        <taxon>Neoptera</taxon>
        <taxon>Paraneoptera</taxon>
        <taxon>Hemiptera</taxon>
        <taxon>Heteroptera</taxon>
        <taxon>Panheteroptera</taxon>
        <taxon>Cimicomorpha</taxon>
        <taxon>Miridae</taxon>
        <taxon>Dicyphina</taxon>
        <taxon>Nesidiocoris</taxon>
    </lineage>
</organism>
<comment type="catalytic activity">
    <reaction evidence="1 6">
        <text>1-(4-methoxyphenyl)-N-methyl-N-[(3-methyloxetan-3-yl)methyl]methanamine + H2O = 2-{[(4-methoxybenzyl)(methyl)amino]methyl}-2-methylpropane-1,3-diol</text>
        <dbReference type="Rhea" id="RHEA:55764"/>
        <dbReference type="ChEBI" id="CHEBI:15377"/>
        <dbReference type="ChEBI" id="CHEBI:139161"/>
        <dbReference type="ChEBI" id="CHEBI:139164"/>
        <dbReference type="EC" id="3.3.2.9"/>
    </reaction>
</comment>
<evidence type="ECO:0000256" key="2">
    <source>
        <dbReference type="ARBA" id="ARBA00004111"/>
    </source>
</evidence>
<dbReference type="Pfam" id="PF06441">
    <property type="entry name" value="EHN"/>
    <property type="match status" value="1"/>
</dbReference>
<dbReference type="SUPFAM" id="SSF53474">
    <property type="entry name" value="alpha/beta-Hydrolases"/>
    <property type="match status" value="1"/>
</dbReference>
<keyword evidence="6" id="KW-0472">Membrane</keyword>
<dbReference type="PANTHER" id="PTHR21661:SF35">
    <property type="entry name" value="EPOXIDE HYDROLASE"/>
    <property type="match status" value="1"/>
</dbReference>
<name>A0ABN7B5X4_9HEMI</name>
<protein>
    <recommendedName>
        <fullName evidence="6">Epoxide hydrolase</fullName>
        <ecNumber evidence="6">3.3.2.9</ecNumber>
    </recommendedName>
</protein>
<keyword evidence="4 6" id="KW-0058">Aromatic hydrocarbons catabolism</keyword>
<proteinExistence type="inferred from homology"/>
<reference evidence="8 9" key="1">
    <citation type="submission" date="2023-09" db="EMBL/GenBank/DDBJ databases">
        <title>Nesidiocoris tenuis whole genome shotgun sequence.</title>
        <authorList>
            <person name="Shibata T."/>
            <person name="Shimoda M."/>
            <person name="Kobayashi T."/>
            <person name="Uehara T."/>
        </authorList>
    </citation>
    <scope>NUCLEOTIDE SEQUENCE [LARGE SCALE GENOMIC DNA]</scope>
    <source>
        <strain evidence="8 9">Japan</strain>
    </source>
</reference>
<dbReference type="EMBL" id="AP028919">
    <property type="protein sequence ID" value="BES99805.1"/>
    <property type="molecule type" value="Genomic_DNA"/>
</dbReference>
<dbReference type="GO" id="GO:0016787">
    <property type="term" value="F:hydrolase activity"/>
    <property type="evidence" value="ECO:0007669"/>
    <property type="project" value="UniProtKB-KW"/>
</dbReference>
<dbReference type="InterPro" id="IPR016292">
    <property type="entry name" value="Epoxide_hydrolase"/>
</dbReference>
<accession>A0ABN7B5X4</accession>
<comment type="subcellular location">
    <subcellularLocation>
        <location evidence="6">Endoplasmic reticulum membrane</location>
    </subcellularLocation>
    <subcellularLocation>
        <location evidence="2">Microsome membrane</location>
        <topology evidence="2">Single-pass membrane protein</topology>
    </subcellularLocation>
</comment>
<dbReference type="PANTHER" id="PTHR21661">
    <property type="entry name" value="EPOXIDE HYDROLASE 1-RELATED"/>
    <property type="match status" value="1"/>
</dbReference>
<feature type="domain" description="Epoxide hydrolase N-terminal" evidence="7">
    <location>
        <begin position="53"/>
        <end position="163"/>
    </location>
</feature>
<evidence type="ECO:0000313" key="8">
    <source>
        <dbReference type="EMBL" id="BES99805.1"/>
    </source>
</evidence>
<comment type="function">
    <text evidence="6">Catalyzes juvenile hormone hydrolysis.</text>
</comment>
<dbReference type="InterPro" id="IPR029058">
    <property type="entry name" value="AB_hydrolase_fold"/>
</dbReference>
<evidence type="ECO:0000256" key="5">
    <source>
        <dbReference type="ARBA" id="ARBA00022801"/>
    </source>
</evidence>
<evidence type="ECO:0000256" key="6">
    <source>
        <dbReference type="PIRNR" id="PIRNR001112"/>
    </source>
</evidence>
<dbReference type="PRINTS" id="PR00412">
    <property type="entry name" value="EPOXHYDRLASE"/>
</dbReference>
<dbReference type="InterPro" id="IPR000639">
    <property type="entry name" value="Epox_hydrolase-like"/>
</dbReference>
<comment type="catalytic activity">
    <reaction evidence="6">
        <text>cis-stilbene oxide + H2O = (1R,2R)-hydrobenzoin</text>
        <dbReference type="Rhea" id="RHEA:23900"/>
        <dbReference type="ChEBI" id="CHEBI:15377"/>
        <dbReference type="ChEBI" id="CHEBI:50004"/>
        <dbReference type="ChEBI" id="CHEBI:50014"/>
        <dbReference type="EC" id="3.3.2.9"/>
    </reaction>
</comment>
<dbReference type="PIRSF" id="PIRSF001112">
    <property type="entry name" value="Epoxide_hydrolase"/>
    <property type="match status" value="1"/>
</dbReference>
<gene>
    <name evidence="8" type="ORF">NTJ_12622</name>
</gene>
<dbReference type="Proteomes" id="UP001307889">
    <property type="component" value="Chromosome 11"/>
</dbReference>
<evidence type="ECO:0000256" key="3">
    <source>
        <dbReference type="ARBA" id="ARBA00010088"/>
    </source>
</evidence>
<evidence type="ECO:0000256" key="1">
    <source>
        <dbReference type="ARBA" id="ARBA00000221"/>
    </source>
</evidence>
<evidence type="ECO:0000259" key="7">
    <source>
        <dbReference type="Pfam" id="PF06441"/>
    </source>
</evidence>
<dbReference type="Gene3D" id="3.40.50.1820">
    <property type="entry name" value="alpha/beta hydrolase"/>
    <property type="match status" value="1"/>
</dbReference>
<dbReference type="EC" id="3.3.2.9" evidence="6"/>
<evidence type="ECO:0000256" key="4">
    <source>
        <dbReference type="ARBA" id="ARBA00022797"/>
    </source>
</evidence>
<keyword evidence="5 6" id="KW-0378">Hydrolase</keyword>
<keyword evidence="9" id="KW-1185">Reference proteome</keyword>
<dbReference type="InterPro" id="IPR010497">
    <property type="entry name" value="Epoxide_hydro_N"/>
</dbReference>
<evidence type="ECO:0000313" key="9">
    <source>
        <dbReference type="Proteomes" id="UP001307889"/>
    </source>
</evidence>